<feature type="compositionally biased region" description="Basic residues" evidence="16">
    <location>
        <begin position="1035"/>
        <end position="1047"/>
    </location>
</feature>
<evidence type="ECO:0000313" key="18">
    <source>
        <dbReference type="EMBL" id="KAL3398653.1"/>
    </source>
</evidence>
<keyword evidence="12" id="KW-0131">Cell cycle</keyword>
<evidence type="ECO:0000256" key="6">
    <source>
        <dbReference type="ARBA" id="ARBA00022741"/>
    </source>
</evidence>
<keyword evidence="4" id="KW-0132">Cell division</keyword>
<dbReference type="InterPro" id="IPR025901">
    <property type="entry name" value="Kinesin-assoc_MT-bd_dom"/>
</dbReference>
<proteinExistence type="inferred from homology"/>
<dbReference type="PANTHER" id="PTHR47970:SF12">
    <property type="entry name" value="KINESIN FAMILY MEMBER 11"/>
    <property type="match status" value="1"/>
</dbReference>
<dbReference type="InterPro" id="IPR027417">
    <property type="entry name" value="P-loop_NTPase"/>
</dbReference>
<comment type="similarity">
    <text evidence="13">Belongs to the TRAFAC class myosin-kinesin ATPase superfamily. Kinesin family. KIN-5/BimC subfamily.</text>
</comment>
<gene>
    <name evidence="18" type="ORF">TKK_007787</name>
</gene>
<dbReference type="GO" id="GO:0000922">
    <property type="term" value="C:spindle pole"/>
    <property type="evidence" value="ECO:0007669"/>
    <property type="project" value="UniProtKB-SubCell"/>
</dbReference>
<dbReference type="Pfam" id="PF00225">
    <property type="entry name" value="Kinesin"/>
    <property type="match status" value="1"/>
</dbReference>
<dbReference type="InterPro" id="IPR019821">
    <property type="entry name" value="Kinesin_motor_CS"/>
</dbReference>
<dbReference type="GO" id="GO:0005524">
    <property type="term" value="F:ATP binding"/>
    <property type="evidence" value="ECO:0007669"/>
    <property type="project" value="UniProtKB-UniRule"/>
</dbReference>
<dbReference type="FunFam" id="3.40.850.10:FF:000035">
    <property type="entry name" value="Kinesin-like protein KIF11"/>
    <property type="match status" value="1"/>
</dbReference>
<keyword evidence="8 14" id="KW-0067">ATP-binding</keyword>
<dbReference type="EMBL" id="JBJJXI010000059">
    <property type="protein sequence ID" value="KAL3398653.1"/>
    <property type="molecule type" value="Genomic_DNA"/>
</dbReference>
<evidence type="ECO:0000256" key="13">
    <source>
        <dbReference type="ARBA" id="ARBA00034704"/>
    </source>
</evidence>
<keyword evidence="5" id="KW-0493">Microtubule</keyword>
<dbReference type="SUPFAM" id="SSF52540">
    <property type="entry name" value="P-loop containing nucleoside triphosphate hydrolases"/>
    <property type="match status" value="1"/>
</dbReference>
<protein>
    <recommendedName>
        <fullName evidence="17">Kinesin motor domain-containing protein</fullName>
    </recommendedName>
</protein>
<sequence>MNDTRNKKEKNQHIQVFARVRPLNNAEKTSKSPVVVDVPSNKEIIVKERPQDKLTKKFTFDKTFGPLSKQIDVYNAVVSPLLDEVLAGYNCTVFAYGQTGTGKTFTMEGACNDPSLHWQTDSAAGIIPRALSHLFDELRMLEAQEYSVRVSFLELYNEELFDLLSPNDDASKIRIFEDASRKGAIIIHGLEEVTVHNKSEVYKILEKGSEKRQTAATLMNAHSSRSHTVFSITVHIKENTVDGEELLKTGKLNLVDLAGSENVGRSGAVDRRAREAGNINQSLLTLGRVITALVERAPHVPYRESKLTRLLQESLGGRTKTSIIATISPASINIEETLSTLDYAHRAKNITNRPEINQKLSKKALLKEYTEEIERLRRDLLATRERNGVYLAQENYNEMQSTIEAQGKEIEEKINHIKALEETMRDKEKIFEDMKVEFETTTHTLVKTKEKLISTKNDLITTKTELHETTYDRDLHKHLVEKHVSTEQELLNQAKTLLNVAETATTDTVKLHEKIDRKKRVEEENENLGQQFKHKMMNRFESMQKDLNSYGEELSSFCSSLKTQIESVANHQNNVINVTLNHIGNDLVQQEKVISNNLVTSTHSLHDEYHSWILTQVEKTTDVTQQERWALQNIVNKISPKIRELVENKITENLRALHNETALKLMNLSNTVKKSMDDYCRDLLEDRDNLTKEIQDLKKTVQVAVESQNRVVNNEQAFAKMFTDLKLQFDNTWKKYETLSGDNKYNHSTVANKFQEIQVQSDKIIEINNEKYSNNLSKEKAIENQIESQANQIRKEVSTALEYNWNLAESSIVQSIGDYHQMISNASEKHTRFMEEQRTVTLNNLGAMNSKVDDEVSTSSDWQNKLSSGLHETYGTIDKFISEDLHHDVPTGTTPARRDFHFPRSLVATSPHDRIIKRFREITKPHEYSDTEDDNTIIEMSSPALNGRNSVISTTSPMPTKITHVTTSTPRSASKLRIPVMYSSNNCSLIKSASTSDLSLAAKAQLDSTTMSESGVGKVRDNKENGDDEFVKPDKKPKRLSKTRSLNRRVLGSYN</sequence>
<evidence type="ECO:0000256" key="5">
    <source>
        <dbReference type="ARBA" id="ARBA00022701"/>
    </source>
</evidence>
<evidence type="ECO:0000256" key="11">
    <source>
        <dbReference type="ARBA" id="ARBA00023212"/>
    </source>
</evidence>
<feature type="region of interest" description="Disordered" evidence="16">
    <location>
        <begin position="946"/>
        <end position="965"/>
    </location>
</feature>
<evidence type="ECO:0000256" key="2">
    <source>
        <dbReference type="ARBA" id="ARBA00022490"/>
    </source>
</evidence>
<dbReference type="PROSITE" id="PS00411">
    <property type="entry name" value="KINESIN_MOTOR_1"/>
    <property type="match status" value="1"/>
</dbReference>
<dbReference type="SMART" id="SM00129">
    <property type="entry name" value="KISc"/>
    <property type="match status" value="1"/>
</dbReference>
<keyword evidence="11" id="KW-0206">Cytoskeleton</keyword>
<dbReference type="PRINTS" id="PR00380">
    <property type="entry name" value="KINESINHEAVY"/>
</dbReference>
<evidence type="ECO:0000256" key="15">
    <source>
        <dbReference type="SAM" id="Coils"/>
    </source>
</evidence>
<evidence type="ECO:0000256" key="8">
    <source>
        <dbReference type="ARBA" id="ARBA00022840"/>
    </source>
</evidence>
<evidence type="ECO:0000256" key="4">
    <source>
        <dbReference type="ARBA" id="ARBA00022618"/>
    </source>
</evidence>
<keyword evidence="2" id="KW-0963">Cytoplasm</keyword>
<evidence type="ECO:0000256" key="10">
    <source>
        <dbReference type="ARBA" id="ARBA00023175"/>
    </source>
</evidence>
<feature type="binding site" evidence="14">
    <location>
        <begin position="97"/>
        <end position="104"/>
    </location>
    <ligand>
        <name>ATP</name>
        <dbReference type="ChEBI" id="CHEBI:30616"/>
    </ligand>
</feature>
<organism evidence="18 19">
    <name type="scientific">Trichogramma kaykai</name>
    <dbReference type="NCBI Taxonomy" id="54128"/>
    <lineage>
        <taxon>Eukaryota</taxon>
        <taxon>Metazoa</taxon>
        <taxon>Ecdysozoa</taxon>
        <taxon>Arthropoda</taxon>
        <taxon>Hexapoda</taxon>
        <taxon>Insecta</taxon>
        <taxon>Pterygota</taxon>
        <taxon>Neoptera</taxon>
        <taxon>Endopterygota</taxon>
        <taxon>Hymenoptera</taxon>
        <taxon>Apocrita</taxon>
        <taxon>Proctotrupomorpha</taxon>
        <taxon>Chalcidoidea</taxon>
        <taxon>Trichogrammatidae</taxon>
        <taxon>Trichogramma</taxon>
    </lineage>
</organism>
<keyword evidence="7" id="KW-0498">Mitosis</keyword>
<dbReference type="Gene3D" id="3.40.850.10">
    <property type="entry name" value="Kinesin motor domain"/>
    <property type="match status" value="1"/>
</dbReference>
<dbReference type="PROSITE" id="PS50067">
    <property type="entry name" value="KINESIN_MOTOR_2"/>
    <property type="match status" value="1"/>
</dbReference>
<dbReference type="GO" id="GO:0003774">
    <property type="term" value="F:cytoskeletal motor activity"/>
    <property type="evidence" value="ECO:0007669"/>
    <property type="project" value="UniProtKB-UniRule"/>
</dbReference>
<name>A0ABD2X1A5_9HYME</name>
<accession>A0ABD2X1A5</accession>
<feature type="coiled-coil region" evidence="15">
    <location>
        <begin position="680"/>
        <end position="707"/>
    </location>
</feature>
<dbReference type="InterPro" id="IPR001752">
    <property type="entry name" value="Kinesin_motor_dom"/>
</dbReference>
<feature type="coiled-coil region" evidence="15">
    <location>
        <begin position="359"/>
        <end position="437"/>
    </location>
</feature>
<dbReference type="InterPro" id="IPR036961">
    <property type="entry name" value="Kinesin_motor_dom_sf"/>
</dbReference>
<evidence type="ECO:0000256" key="14">
    <source>
        <dbReference type="PROSITE-ProRule" id="PRU00283"/>
    </source>
</evidence>
<dbReference type="GO" id="GO:0005874">
    <property type="term" value="C:microtubule"/>
    <property type="evidence" value="ECO:0007669"/>
    <property type="project" value="UniProtKB-KW"/>
</dbReference>
<dbReference type="CDD" id="cd01364">
    <property type="entry name" value="KISc_BimC_Eg5"/>
    <property type="match status" value="1"/>
</dbReference>
<dbReference type="InterPro" id="IPR047241">
    <property type="entry name" value="KIF11-like_kin_motor_dom"/>
</dbReference>
<keyword evidence="3" id="KW-0597">Phosphoprotein</keyword>
<feature type="compositionally biased region" description="Basic and acidic residues" evidence="16">
    <location>
        <begin position="1018"/>
        <end position="1034"/>
    </location>
</feature>
<feature type="domain" description="Kinesin motor" evidence="17">
    <location>
        <begin position="13"/>
        <end position="350"/>
    </location>
</feature>
<keyword evidence="6 14" id="KW-0547">Nucleotide-binding</keyword>
<dbReference type="PANTHER" id="PTHR47970">
    <property type="entry name" value="KINESIN-LIKE PROTEIN KIF11"/>
    <property type="match status" value="1"/>
</dbReference>
<evidence type="ECO:0000256" key="1">
    <source>
        <dbReference type="ARBA" id="ARBA00004647"/>
    </source>
</evidence>
<evidence type="ECO:0000313" key="19">
    <source>
        <dbReference type="Proteomes" id="UP001627154"/>
    </source>
</evidence>
<keyword evidence="9 15" id="KW-0175">Coiled coil</keyword>
<feature type="region of interest" description="Disordered" evidence="16">
    <location>
        <begin position="1010"/>
        <end position="1055"/>
    </location>
</feature>
<keyword evidence="10 14" id="KW-0505">Motor protein</keyword>
<comment type="subcellular location">
    <subcellularLocation>
        <location evidence="1">Cytoplasm</location>
        <location evidence="1">Cytoskeleton</location>
        <location evidence="1">Spindle pole</location>
    </subcellularLocation>
</comment>
<evidence type="ECO:0000256" key="3">
    <source>
        <dbReference type="ARBA" id="ARBA00022553"/>
    </source>
</evidence>
<dbReference type="Proteomes" id="UP001627154">
    <property type="component" value="Unassembled WGS sequence"/>
</dbReference>
<evidence type="ECO:0000256" key="9">
    <source>
        <dbReference type="ARBA" id="ARBA00023054"/>
    </source>
</evidence>
<keyword evidence="19" id="KW-1185">Reference proteome</keyword>
<dbReference type="InterPro" id="IPR047149">
    <property type="entry name" value="KIF11-like"/>
</dbReference>
<dbReference type="AlphaFoldDB" id="A0ABD2X1A5"/>
<evidence type="ECO:0000256" key="16">
    <source>
        <dbReference type="SAM" id="MobiDB-lite"/>
    </source>
</evidence>
<dbReference type="GO" id="GO:0007051">
    <property type="term" value="P:spindle organization"/>
    <property type="evidence" value="ECO:0007669"/>
    <property type="project" value="UniProtKB-ARBA"/>
</dbReference>
<evidence type="ECO:0000256" key="12">
    <source>
        <dbReference type="ARBA" id="ARBA00023306"/>
    </source>
</evidence>
<dbReference type="GO" id="GO:0051301">
    <property type="term" value="P:cell division"/>
    <property type="evidence" value="ECO:0007669"/>
    <property type="project" value="UniProtKB-KW"/>
</dbReference>
<comment type="caution">
    <text evidence="18">The sequence shown here is derived from an EMBL/GenBank/DDBJ whole genome shotgun (WGS) entry which is preliminary data.</text>
</comment>
<dbReference type="Pfam" id="PF13931">
    <property type="entry name" value="Microtub_bind"/>
    <property type="match status" value="1"/>
</dbReference>
<evidence type="ECO:0000259" key="17">
    <source>
        <dbReference type="PROSITE" id="PS50067"/>
    </source>
</evidence>
<reference evidence="18 19" key="1">
    <citation type="journal article" date="2024" name="bioRxiv">
        <title>A reference genome for Trichogramma kaykai: A tiny desert-dwelling parasitoid wasp with competing sex-ratio distorters.</title>
        <authorList>
            <person name="Culotta J."/>
            <person name="Lindsey A.R."/>
        </authorList>
    </citation>
    <scope>NUCLEOTIDE SEQUENCE [LARGE SCALE GENOMIC DNA]</scope>
    <source>
        <strain evidence="18 19">KSX58</strain>
    </source>
</reference>
<evidence type="ECO:0000256" key="7">
    <source>
        <dbReference type="ARBA" id="ARBA00022776"/>
    </source>
</evidence>